<keyword evidence="4 6" id="KW-0560">Oxidoreductase</keyword>
<sequence length="162" mass="17818">MPPARPPPPCKEPACESRSEAFKATMAAATASKTAQPVCPPDRDELGRHSWTLLHTVAAYYPEMPTASEKAAASHFVRSLSSLYPCKECAHDMAEAIEQMPPRIDSRADFSIWMCELHNHVNAKIGKPAFRCNLKELDEAWRTASRACELAQGKAHGEEAIS</sequence>
<proteinExistence type="predicted"/>
<dbReference type="Gene3D" id="1.20.120.310">
    <property type="entry name" value="ERV/ALR sulfhydryl oxidase domain"/>
    <property type="match status" value="1"/>
</dbReference>
<dbReference type="PROSITE" id="PS51324">
    <property type="entry name" value="ERV_ALR"/>
    <property type="match status" value="1"/>
</dbReference>
<evidence type="ECO:0000256" key="1">
    <source>
        <dbReference type="ARBA" id="ARBA00001974"/>
    </source>
</evidence>
<comment type="catalytic activity">
    <reaction evidence="6">
        <text>2 R'C(R)SH + O2 = R'C(R)S-S(R)CR' + H2O2</text>
        <dbReference type="Rhea" id="RHEA:17357"/>
        <dbReference type="ChEBI" id="CHEBI:15379"/>
        <dbReference type="ChEBI" id="CHEBI:16240"/>
        <dbReference type="ChEBI" id="CHEBI:16520"/>
        <dbReference type="ChEBI" id="CHEBI:17412"/>
        <dbReference type="EC" id="1.8.3.2"/>
    </reaction>
</comment>
<dbReference type="EC" id="1.8.3.2" evidence="6"/>
<dbReference type="OMA" id="CKAHFQK"/>
<dbReference type="PANTHER" id="PTHR12645">
    <property type="entry name" value="ALR/ERV"/>
    <property type="match status" value="1"/>
</dbReference>
<evidence type="ECO:0000259" key="7">
    <source>
        <dbReference type="PROSITE" id="PS51324"/>
    </source>
</evidence>
<name>A0A8J6CF13_DIALT</name>
<keyword evidence="3 6" id="KW-0274">FAD</keyword>
<dbReference type="InterPro" id="IPR039799">
    <property type="entry name" value="ALR/ERV"/>
</dbReference>
<keyword evidence="9" id="KW-1185">Reference proteome</keyword>
<keyword evidence="2 6" id="KW-0285">Flavoprotein</keyword>
<dbReference type="AlphaFoldDB" id="A0A8J6CF13"/>
<reference evidence="8" key="1">
    <citation type="submission" date="2021-05" db="EMBL/GenBank/DDBJ databases">
        <title>The genome of the haptophyte Pavlova lutheri (Diacronema luteri, Pavlovales) - a model for lipid biosynthesis in eukaryotic algae.</title>
        <authorList>
            <person name="Hulatt C.J."/>
            <person name="Posewitz M.C."/>
        </authorList>
    </citation>
    <scope>NUCLEOTIDE SEQUENCE</scope>
    <source>
        <strain evidence="8">NIVA-4/92</strain>
    </source>
</reference>
<keyword evidence="5" id="KW-1015">Disulfide bond</keyword>
<dbReference type="PANTHER" id="PTHR12645:SF0">
    <property type="entry name" value="FAD-LINKED SULFHYDRYL OXIDASE ALR"/>
    <property type="match status" value="1"/>
</dbReference>
<evidence type="ECO:0000256" key="4">
    <source>
        <dbReference type="ARBA" id="ARBA00023002"/>
    </source>
</evidence>
<comment type="caution">
    <text evidence="8">The sequence shown here is derived from an EMBL/GenBank/DDBJ whole genome shotgun (WGS) entry which is preliminary data.</text>
</comment>
<evidence type="ECO:0000313" key="8">
    <source>
        <dbReference type="EMBL" id="KAG8465158.1"/>
    </source>
</evidence>
<dbReference type="EMBL" id="JAGTXO010000011">
    <property type="protein sequence ID" value="KAG8465158.1"/>
    <property type="molecule type" value="Genomic_DNA"/>
</dbReference>
<evidence type="ECO:0000256" key="6">
    <source>
        <dbReference type="RuleBase" id="RU371123"/>
    </source>
</evidence>
<dbReference type="InterPro" id="IPR017905">
    <property type="entry name" value="ERV/ALR_sulphydryl_oxidase"/>
</dbReference>
<accession>A0A8J6CF13</accession>
<dbReference type="GO" id="GO:0005739">
    <property type="term" value="C:mitochondrion"/>
    <property type="evidence" value="ECO:0007669"/>
    <property type="project" value="TreeGrafter"/>
</dbReference>
<feature type="domain" description="ERV/ALR sulfhydryl oxidase" evidence="7">
    <location>
        <begin position="39"/>
        <end position="141"/>
    </location>
</feature>
<dbReference type="Proteomes" id="UP000751190">
    <property type="component" value="Unassembled WGS sequence"/>
</dbReference>
<gene>
    <name evidence="8" type="ORF">KFE25_012521</name>
</gene>
<dbReference type="OrthoDB" id="17199at2759"/>
<evidence type="ECO:0000256" key="2">
    <source>
        <dbReference type="ARBA" id="ARBA00022630"/>
    </source>
</evidence>
<comment type="cofactor">
    <cofactor evidence="1 6">
        <name>FAD</name>
        <dbReference type="ChEBI" id="CHEBI:57692"/>
    </cofactor>
</comment>
<organism evidence="8 9">
    <name type="scientific">Diacronema lutheri</name>
    <name type="common">Unicellular marine alga</name>
    <name type="synonym">Monochrysis lutheri</name>
    <dbReference type="NCBI Taxonomy" id="2081491"/>
    <lineage>
        <taxon>Eukaryota</taxon>
        <taxon>Haptista</taxon>
        <taxon>Haptophyta</taxon>
        <taxon>Pavlovophyceae</taxon>
        <taxon>Pavlovales</taxon>
        <taxon>Pavlovaceae</taxon>
        <taxon>Diacronema</taxon>
    </lineage>
</organism>
<dbReference type="Pfam" id="PF04777">
    <property type="entry name" value="Evr1_Alr"/>
    <property type="match status" value="1"/>
</dbReference>
<evidence type="ECO:0000313" key="9">
    <source>
        <dbReference type="Proteomes" id="UP000751190"/>
    </source>
</evidence>
<dbReference type="GO" id="GO:0016971">
    <property type="term" value="F:flavin-dependent sulfhydryl oxidase activity"/>
    <property type="evidence" value="ECO:0007669"/>
    <property type="project" value="InterPro"/>
</dbReference>
<dbReference type="SUPFAM" id="SSF69000">
    <property type="entry name" value="FAD-dependent thiol oxidase"/>
    <property type="match status" value="1"/>
</dbReference>
<evidence type="ECO:0000256" key="5">
    <source>
        <dbReference type="ARBA" id="ARBA00023157"/>
    </source>
</evidence>
<protein>
    <recommendedName>
        <fullName evidence="6">Sulfhydryl oxidase</fullName>
        <ecNumber evidence="6">1.8.3.2</ecNumber>
    </recommendedName>
</protein>
<dbReference type="InterPro" id="IPR036774">
    <property type="entry name" value="ERV/ALR_sulphydryl_oxid_sf"/>
</dbReference>
<evidence type="ECO:0000256" key="3">
    <source>
        <dbReference type="ARBA" id="ARBA00022827"/>
    </source>
</evidence>
<dbReference type="GO" id="GO:0050660">
    <property type="term" value="F:flavin adenine dinucleotide binding"/>
    <property type="evidence" value="ECO:0007669"/>
    <property type="project" value="TreeGrafter"/>
</dbReference>